<dbReference type="Pfam" id="PF08660">
    <property type="entry name" value="Alg14"/>
    <property type="match status" value="1"/>
</dbReference>
<sequence>MKNKILLVASPGGHFVQLSLLSEKLDCCERIVAGTYDKQPGFMAGERYYQISDFSRDTAYLAVKVVCQCLKILNKERPSLVVTTGAAPGLVMALLSKMRGINTVWVDSIANSKKLSLSGRLAAKCRIHVVSQWQEVAESHQVTYQGRVI</sequence>
<gene>
    <name evidence="1" type="ORF">SAMN02745781_03093</name>
</gene>
<dbReference type="Gene3D" id="3.40.50.2000">
    <property type="entry name" value="Glycogen Phosphorylase B"/>
    <property type="match status" value="1"/>
</dbReference>
<dbReference type="RefSeq" id="WP_072961255.1">
    <property type="nucleotide sequence ID" value="NZ_FQUH01000016.1"/>
</dbReference>
<accession>A0A1M5E8X5</accession>
<name>A0A1M5E8X5_VIBGA</name>
<organism evidence="1 2">
    <name type="scientific">Vibrio gazogenes DSM 21264 = NBRC 103151</name>
    <dbReference type="NCBI Taxonomy" id="1123492"/>
    <lineage>
        <taxon>Bacteria</taxon>
        <taxon>Pseudomonadati</taxon>
        <taxon>Pseudomonadota</taxon>
        <taxon>Gammaproteobacteria</taxon>
        <taxon>Vibrionales</taxon>
        <taxon>Vibrionaceae</taxon>
        <taxon>Vibrio</taxon>
    </lineage>
</organism>
<proteinExistence type="predicted"/>
<protein>
    <submittedName>
        <fullName evidence="1">Oligosaccharide biosynthesis protein Alg14 like</fullName>
    </submittedName>
</protein>
<reference evidence="2" key="1">
    <citation type="submission" date="2016-11" db="EMBL/GenBank/DDBJ databases">
        <authorList>
            <person name="Varghese N."/>
            <person name="Submissions S."/>
        </authorList>
    </citation>
    <scope>NUCLEOTIDE SEQUENCE [LARGE SCALE GENOMIC DNA]</scope>
    <source>
        <strain evidence="2">DSM 21264</strain>
    </source>
</reference>
<dbReference type="InterPro" id="IPR013969">
    <property type="entry name" value="Oligosacch_biosynth_Alg14"/>
</dbReference>
<dbReference type="AlphaFoldDB" id="A0A1M5E8X5"/>
<dbReference type="Proteomes" id="UP000184159">
    <property type="component" value="Unassembled WGS sequence"/>
</dbReference>
<keyword evidence="2" id="KW-1185">Reference proteome</keyword>
<dbReference type="EMBL" id="FQUH01000016">
    <property type="protein sequence ID" value="SHF75522.1"/>
    <property type="molecule type" value="Genomic_DNA"/>
</dbReference>
<dbReference type="GO" id="GO:0006488">
    <property type="term" value="P:dolichol-linked oligosaccharide biosynthetic process"/>
    <property type="evidence" value="ECO:0007669"/>
    <property type="project" value="InterPro"/>
</dbReference>
<evidence type="ECO:0000313" key="2">
    <source>
        <dbReference type="Proteomes" id="UP000184159"/>
    </source>
</evidence>
<evidence type="ECO:0000313" key="1">
    <source>
        <dbReference type="EMBL" id="SHF75522.1"/>
    </source>
</evidence>